<dbReference type="InterPro" id="IPR029058">
    <property type="entry name" value="AB_hydrolase_fold"/>
</dbReference>
<keyword evidence="2" id="KW-1185">Reference proteome</keyword>
<dbReference type="Pfam" id="PF00756">
    <property type="entry name" value="Esterase"/>
    <property type="match status" value="1"/>
</dbReference>
<dbReference type="InterPro" id="IPR000801">
    <property type="entry name" value="Esterase-like"/>
</dbReference>
<dbReference type="SUPFAM" id="SSF53474">
    <property type="entry name" value="alpha/beta-Hydrolases"/>
    <property type="match status" value="1"/>
</dbReference>
<evidence type="ECO:0000313" key="2">
    <source>
        <dbReference type="Proteomes" id="UP001597045"/>
    </source>
</evidence>
<accession>A0ABW3M466</accession>
<reference evidence="2" key="1">
    <citation type="journal article" date="2019" name="Int. J. Syst. Evol. Microbiol.">
        <title>The Global Catalogue of Microorganisms (GCM) 10K type strain sequencing project: providing services to taxonomists for standard genome sequencing and annotation.</title>
        <authorList>
            <consortium name="The Broad Institute Genomics Platform"/>
            <consortium name="The Broad Institute Genome Sequencing Center for Infectious Disease"/>
            <person name="Wu L."/>
            <person name="Ma J."/>
        </authorList>
    </citation>
    <scope>NUCLEOTIDE SEQUENCE [LARGE SCALE GENOMIC DNA]</scope>
    <source>
        <strain evidence="2">JCM 31486</strain>
    </source>
</reference>
<evidence type="ECO:0000313" key="1">
    <source>
        <dbReference type="EMBL" id="MFD1044722.1"/>
    </source>
</evidence>
<dbReference type="Proteomes" id="UP001597045">
    <property type="component" value="Unassembled WGS sequence"/>
</dbReference>
<organism evidence="1 2">
    <name type="scientific">Kibdelosporangium lantanae</name>
    <dbReference type="NCBI Taxonomy" id="1497396"/>
    <lineage>
        <taxon>Bacteria</taxon>
        <taxon>Bacillati</taxon>
        <taxon>Actinomycetota</taxon>
        <taxon>Actinomycetes</taxon>
        <taxon>Pseudonocardiales</taxon>
        <taxon>Pseudonocardiaceae</taxon>
        <taxon>Kibdelosporangium</taxon>
    </lineage>
</organism>
<dbReference type="Gene3D" id="3.40.50.1820">
    <property type="entry name" value="alpha/beta hydrolase"/>
    <property type="match status" value="1"/>
</dbReference>
<name>A0ABW3M466_9PSEU</name>
<dbReference type="EMBL" id="JBHTIS010000110">
    <property type="protein sequence ID" value="MFD1044722.1"/>
    <property type="molecule type" value="Genomic_DNA"/>
</dbReference>
<gene>
    <name evidence="1" type="ORF">ACFQ1S_03495</name>
</gene>
<proteinExistence type="predicted"/>
<protein>
    <submittedName>
        <fullName evidence="1">Esterase family protein</fullName>
    </submittedName>
</protein>
<comment type="caution">
    <text evidence="1">The sequence shown here is derived from an EMBL/GenBank/DDBJ whole genome shotgun (WGS) entry which is preliminary data.</text>
</comment>
<sequence>MRRDQVDLAGGTVVSYGHYGRPFLVFPSEQGRAWDFENNGMITAVADLVNDGRAKLYCVDSFDAQSWSNRAIPLEERARQHSVYESWIHNNVLPYIYDTSGGPLEVATLGCSMGAFHSVVFALRRADLFPLALGFSGNYDSSTWHGWGERGDAVYFANPVDFVPGLNGDHLAWLRSRLSVLLVVGQGQWEDTTGALGSTRHLAHLLREKELRCELDVWGHDVPHDWPSWRAQLAHHLPRFC</sequence>